<dbReference type="AlphaFoldDB" id="A0A5C3LHZ6"/>
<evidence type="ECO:0000313" key="2">
    <source>
        <dbReference type="EMBL" id="TFK32729.1"/>
    </source>
</evidence>
<dbReference type="EMBL" id="ML213665">
    <property type="protein sequence ID" value="TFK32729.1"/>
    <property type="molecule type" value="Genomic_DNA"/>
</dbReference>
<evidence type="ECO:0000313" key="3">
    <source>
        <dbReference type="Proteomes" id="UP000308652"/>
    </source>
</evidence>
<organism evidence="2 3">
    <name type="scientific">Crucibulum laeve</name>
    <dbReference type="NCBI Taxonomy" id="68775"/>
    <lineage>
        <taxon>Eukaryota</taxon>
        <taxon>Fungi</taxon>
        <taxon>Dikarya</taxon>
        <taxon>Basidiomycota</taxon>
        <taxon>Agaricomycotina</taxon>
        <taxon>Agaricomycetes</taxon>
        <taxon>Agaricomycetidae</taxon>
        <taxon>Agaricales</taxon>
        <taxon>Agaricineae</taxon>
        <taxon>Nidulariaceae</taxon>
        <taxon>Crucibulum</taxon>
    </lineage>
</organism>
<evidence type="ECO:0008006" key="4">
    <source>
        <dbReference type="Google" id="ProtNLM"/>
    </source>
</evidence>
<gene>
    <name evidence="2" type="ORF">BDQ12DRAFT_692102</name>
</gene>
<proteinExistence type="predicted"/>
<name>A0A5C3LHZ6_9AGAR</name>
<feature type="signal peptide" evidence="1">
    <location>
        <begin position="1"/>
        <end position="18"/>
    </location>
</feature>
<feature type="chain" id="PRO_5023080768" description="Secreted protein" evidence="1">
    <location>
        <begin position="19"/>
        <end position="66"/>
    </location>
</feature>
<dbReference type="Proteomes" id="UP000308652">
    <property type="component" value="Unassembled WGS sequence"/>
</dbReference>
<accession>A0A5C3LHZ6</accession>
<sequence length="66" mass="7255">MILILAISVLTFINSSRSTARRRFAGYSASIQQSITITNFVQSSSSTIVPTIRCTPIVVHKWPPCS</sequence>
<protein>
    <recommendedName>
        <fullName evidence="4">Secreted protein</fullName>
    </recommendedName>
</protein>
<keyword evidence="1" id="KW-0732">Signal</keyword>
<keyword evidence="3" id="KW-1185">Reference proteome</keyword>
<evidence type="ECO:0000256" key="1">
    <source>
        <dbReference type="SAM" id="SignalP"/>
    </source>
</evidence>
<reference evidence="2 3" key="1">
    <citation type="journal article" date="2019" name="Nat. Ecol. Evol.">
        <title>Megaphylogeny resolves global patterns of mushroom evolution.</title>
        <authorList>
            <person name="Varga T."/>
            <person name="Krizsan K."/>
            <person name="Foldi C."/>
            <person name="Dima B."/>
            <person name="Sanchez-Garcia M."/>
            <person name="Sanchez-Ramirez S."/>
            <person name="Szollosi G.J."/>
            <person name="Szarkandi J.G."/>
            <person name="Papp V."/>
            <person name="Albert L."/>
            <person name="Andreopoulos W."/>
            <person name="Angelini C."/>
            <person name="Antonin V."/>
            <person name="Barry K.W."/>
            <person name="Bougher N.L."/>
            <person name="Buchanan P."/>
            <person name="Buyck B."/>
            <person name="Bense V."/>
            <person name="Catcheside P."/>
            <person name="Chovatia M."/>
            <person name="Cooper J."/>
            <person name="Damon W."/>
            <person name="Desjardin D."/>
            <person name="Finy P."/>
            <person name="Geml J."/>
            <person name="Haridas S."/>
            <person name="Hughes K."/>
            <person name="Justo A."/>
            <person name="Karasinski D."/>
            <person name="Kautmanova I."/>
            <person name="Kiss B."/>
            <person name="Kocsube S."/>
            <person name="Kotiranta H."/>
            <person name="LaButti K.M."/>
            <person name="Lechner B.E."/>
            <person name="Liimatainen K."/>
            <person name="Lipzen A."/>
            <person name="Lukacs Z."/>
            <person name="Mihaltcheva S."/>
            <person name="Morgado L.N."/>
            <person name="Niskanen T."/>
            <person name="Noordeloos M.E."/>
            <person name="Ohm R.A."/>
            <person name="Ortiz-Santana B."/>
            <person name="Ovrebo C."/>
            <person name="Racz N."/>
            <person name="Riley R."/>
            <person name="Savchenko A."/>
            <person name="Shiryaev A."/>
            <person name="Soop K."/>
            <person name="Spirin V."/>
            <person name="Szebenyi C."/>
            <person name="Tomsovsky M."/>
            <person name="Tulloss R.E."/>
            <person name="Uehling J."/>
            <person name="Grigoriev I.V."/>
            <person name="Vagvolgyi C."/>
            <person name="Papp T."/>
            <person name="Martin F.M."/>
            <person name="Miettinen O."/>
            <person name="Hibbett D.S."/>
            <person name="Nagy L.G."/>
        </authorList>
    </citation>
    <scope>NUCLEOTIDE SEQUENCE [LARGE SCALE GENOMIC DNA]</scope>
    <source>
        <strain evidence="2 3">CBS 166.37</strain>
    </source>
</reference>